<dbReference type="GO" id="GO:0016491">
    <property type="term" value="F:oxidoreductase activity"/>
    <property type="evidence" value="ECO:0007669"/>
    <property type="project" value="UniProtKB-KW"/>
</dbReference>
<dbReference type="Gene3D" id="3.30.9.10">
    <property type="entry name" value="D-Amino Acid Oxidase, subunit A, domain 2"/>
    <property type="match status" value="1"/>
</dbReference>
<evidence type="ECO:0000313" key="4">
    <source>
        <dbReference type="EMBL" id="EKT63029.1"/>
    </source>
</evidence>
<keyword evidence="2" id="KW-1133">Transmembrane helix</keyword>
<dbReference type="Proteomes" id="UP000009336">
    <property type="component" value="Unassembled WGS sequence"/>
</dbReference>
<dbReference type="AlphaFoldDB" id="K8WQY7"/>
<dbReference type="RefSeq" id="WP_008911255.1">
    <property type="nucleotide sequence ID" value="NZ_KB233222.1"/>
</dbReference>
<evidence type="ECO:0000313" key="5">
    <source>
        <dbReference type="Proteomes" id="UP000009336"/>
    </source>
</evidence>
<dbReference type="PANTHER" id="PTHR13847">
    <property type="entry name" value="SARCOSINE DEHYDROGENASE-RELATED"/>
    <property type="match status" value="1"/>
</dbReference>
<dbReference type="EMBL" id="AKKL01000016">
    <property type="protein sequence ID" value="EKT63029.1"/>
    <property type="molecule type" value="Genomic_DNA"/>
</dbReference>
<dbReference type="STRING" id="1141662.OOA_06116"/>
<accession>K8WQY7</accession>
<organism evidence="4 5">
    <name type="scientific">Providencia burhodogranariea DSM 19968</name>
    <dbReference type="NCBI Taxonomy" id="1141662"/>
    <lineage>
        <taxon>Bacteria</taxon>
        <taxon>Pseudomonadati</taxon>
        <taxon>Pseudomonadota</taxon>
        <taxon>Gammaproteobacteria</taxon>
        <taxon>Enterobacterales</taxon>
        <taxon>Morganellaceae</taxon>
        <taxon>Providencia</taxon>
    </lineage>
</organism>
<dbReference type="PANTHER" id="PTHR13847:SF289">
    <property type="entry name" value="GLYCINE OXIDASE"/>
    <property type="match status" value="1"/>
</dbReference>
<proteinExistence type="predicted"/>
<evidence type="ECO:0000256" key="2">
    <source>
        <dbReference type="SAM" id="Phobius"/>
    </source>
</evidence>
<reference evidence="4 5" key="1">
    <citation type="journal article" date="2012" name="BMC Genomics">
        <title>Comparative genomics of bacteria in the genus Providencia isolated from wild Drosophila melanogaster.</title>
        <authorList>
            <person name="Galac M.R."/>
            <person name="Lazzaro B.P."/>
        </authorList>
    </citation>
    <scope>NUCLEOTIDE SEQUENCE [LARGE SCALE GENOMIC DNA]</scope>
    <source>
        <strain evidence="4 5">DSM 19968</strain>
    </source>
</reference>
<evidence type="ECO:0000256" key="1">
    <source>
        <dbReference type="ARBA" id="ARBA00023002"/>
    </source>
</evidence>
<dbReference type="InterPro" id="IPR006076">
    <property type="entry name" value="FAD-dep_OxRdtase"/>
</dbReference>
<evidence type="ECO:0000259" key="3">
    <source>
        <dbReference type="Pfam" id="PF01266"/>
    </source>
</evidence>
<keyword evidence="2" id="KW-0472">Membrane</keyword>
<keyword evidence="1" id="KW-0560">Oxidoreductase</keyword>
<keyword evidence="5" id="KW-1185">Reference proteome</keyword>
<dbReference type="GO" id="GO:0005737">
    <property type="term" value="C:cytoplasm"/>
    <property type="evidence" value="ECO:0007669"/>
    <property type="project" value="TreeGrafter"/>
</dbReference>
<feature type="transmembrane region" description="Helical" evidence="2">
    <location>
        <begin position="7"/>
        <end position="25"/>
    </location>
</feature>
<gene>
    <name evidence="4" type="ORF">OOA_06116</name>
</gene>
<dbReference type="Pfam" id="PF01266">
    <property type="entry name" value="DAO"/>
    <property type="match status" value="1"/>
</dbReference>
<dbReference type="eggNOG" id="COG0665">
    <property type="taxonomic scope" value="Bacteria"/>
</dbReference>
<keyword evidence="2" id="KW-0812">Transmembrane</keyword>
<dbReference type="SUPFAM" id="SSF51905">
    <property type="entry name" value="FAD/NAD(P)-binding domain"/>
    <property type="match status" value="1"/>
</dbReference>
<comment type="caution">
    <text evidence="4">The sequence shown here is derived from an EMBL/GenBank/DDBJ whole genome shotgun (WGS) entry which is preliminary data.</text>
</comment>
<dbReference type="HOGENOM" id="CLU_007884_9_0_6"/>
<dbReference type="PATRIC" id="fig|1141662.3.peg.1240"/>
<feature type="domain" description="FAD dependent oxidoreductase" evidence="3">
    <location>
        <begin position="9"/>
        <end position="341"/>
    </location>
</feature>
<protein>
    <submittedName>
        <fullName evidence="4">Protein ThiO</fullName>
    </submittedName>
</protein>
<sequence>MNSKNQSSIIIVGAGIIGTTLAWYLSCNFNGKIMLIDKSEAGLGVTQHAFAWLNVSYGRPDGYSKLRQLALREWRNLDRLTNGQLNINWSGAISWQENEAATRQFIDSHSEKGFKIRGLTKHELQAIEPNLLTLPELAAFSEDEGYVDPTYVTQTLLKLAVAQGINYLPNTDVLAMVHENNKITGITTSTETLYADQVIITAGVGAIELLKTLQVTLPLFASPSIIAHFQSRGTPPAMKHIISTPEMEVRPATDGKTLCAEDYIDDTPEHSATHIAQNALCTLKKSFISTDDLNLEKAFTGMRPMPQDEMPIVGKVTDFNGLYIISMHAAVTLAPLICHLAQDEIIHNTEQAALSPYRLTRFASGN</sequence>
<dbReference type="Gene3D" id="3.50.50.60">
    <property type="entry name" value="FAD/NAD(P)-binding domain"/>
    <property type="match status" value="1"/>
</dbReference>
<dbReference type="OrthoDB" id="8993739at2"/>
<dbReference type="InterPro" id="IPR036188">
    <property type="entry name" value="FAD/NAD-bd_sf"/>
</dbReference>
<name>K8WQY7_9GAMM</name>